<evidence type="ECO:0000313" key="4">
    <source>
        <dbReference type="Proteomes" id="UP000682416"/>
    </source>
</evidence>
<dbReference type="SUPFAM" id="SSF52151">
    <property type="entry name" value="FabD/lysophospholipase-like"/>
    <property type="match status" value="1"/>
</dbReference>
<sequence length="197" mass="20860">MHGRRYRRGGGRLRRGPGGGGDLRPSASDRLRVPFLRHRPCRGGGAVRTGRDHASAGYRALPLHRRPRAAVAGGGRAPASPLDGTSLDADYWYRNLRHGVLLEPVVRRLAEASGAFVEVGPHPVLSVPMRETLESVGAGDRPLVHTLQRDQDPGDRFLAALAEAHCQGWRSTGGAFWAGAAATSTCPPTPSSVAGTG</sequence>
<keyword evidence="4" id="KW-1185">Reference proteome</keyword>
<protein>
    <submittedName>
        <fullName evidence="3">Acyltransferase domain-containing protein</fullName>
    </submittedName>
</protein>
<feature type="region of interest" description="Disordered" evidence="1">
    <location>
        <begin position="1"/>
        <end position="30"/>
    </location>
</feature>
<dbReference type="InterPro" id="IPR014043">
    <property type="entry name" value="Acyl_transferase_dom"/>
</dbReference>
<dbReference type="AlphaFoldDB" id="A0A975LCN8"/>
<evidence type="ECO:0000256" key="1">
    <source>
        <dbReference type="SAM" id="MobiDB-lite"/>
    </source>
</evidence>
<dbReference type="InterPro" id="IPR001227">
    <property type="entry name" value="Ac_transferase_dom_sf"/>
</dbReference>
<evidence type="ECO:0000313" key="3">
    <source>
        <dbReference type="EMBL" id="QVJ03356.1"/>
    </source>
</evidence>
<dbReference type="EMBL" id="CP074402">
    <property type="protein sequence ID" value="QVJ03356.1"/>
    <property type="molecule type" value="Genomic_DNA"/>
</dbReference>
<dbReference type="KEGG" id="nec:KGD82_20730"/>
<keyword evidence="3" id="KW-0012">Acyltransferase</keyword>
<feature type="compositionally biased region" description="Basic residues" evidence="1">
    <location>
        <begin position="1"/>
        <end position="15"/>
    </location>
</feature>
<name>A0A975LCN8_9ACTN</name>
<dbReference type="Pfam" id="PF00698">
    <property type="entry name" value="Acyl_transf_1"/>
    <property type="match status" value="1"/>
</dbReference>
<dbReference type="Proteomes" id="UP000682416">
    <property type="component" value="Chromosome"/>
</dbReference>
<accession>A0A975LCN8</accession>
<keyword evidence="3" id="KW-0808">Transferase</keyword>
<gene>
    <name evidence="3" type="ORF">KGD82_20730</name>
</gene>
<reference evidence="3" key="1">
    <citation type="submission" date="2021-05" db="EMBL/GenBank/DDBJ databases">
        <authorList>
            <person name="Kaiqin L."/>
            <person name="Jian G."/>
        </authorList>
    </citation>
    <scope>NUCLEOTIDE SEQUENCE</scope>
    <source>
        <strain evidence="3">HDS5</strain>
    </source>
</reference>
<organism evidence="3 4">
    <name type="scientific">Nocardiopsis eucommiae</name>
    <dbReference type="NCBI Taxonomy" id="2831970"/>
    <lineage>
        <taxon>Bacteria</taxon>
        <taxon>Bacillati</taxon>
        <taxon>Actinomycetota</taxon>
        <taxon>Actinomycetes</taxon>
        <taxon>Streptosporangiales</taxon>
        <taxon>Nocardiopsidaceae</taxon>
        <taxon>Nocardiopsis</taxon>
    </lineage>
</organism>
<dbReference type="InterPro" id="IPR016035">
    <property type="entry name" value="Acyl_Trfase/lysoPLipase"/>
</dbReference>
<proteinExistence type="predicted"/>
<dbReference type="Gene3D" id="3.40.366.10">
    <property type="entry name" value="Malonyl-Coenzyme A Acyl Carrier Protein, domain 2"/>
    <property type="match status" value="1"/>
</dbReference>
<dbReference type="GO" id="GO:0016746">
    <property type="term" value="F:acyltransferase activity"/>
    <property type="evidence" value="ECO:0007669"/>
    <property type="project" value="UniProtKB-KW"/>
</dbReference>
<feature type="domain" description="Malonyl-CoA:ACP transacylase (MAT)" evidence="2">
    <location>
        <begin position="81"/>
        <end position="169"/>
    </location>
</feature>
<evidence type="ECO:0000259" key="2">
    <source>
        <dbReference type="Pfam" id="PF00698"/>
    </source>
</evidence>